<evidence type="ECO:0000313" key="2">
    <source>
        <dbReference type="Proteomes" id="UP000462015"/>
    </source>
</evidence>
<comment type="caution">
    <text evidence="1">The sequence shown here is derived from an EMBL/GenBank/DDBJ whole genome shotgun (WGS) entry which is preliminary data.</text>
</comment>
<evidence type="ECO:0000313" key="1">
    <source>
        <dbReference type="EMBL" id="KAB6631852.1"/>
    </source>
</evidence>
<dbReference type="Proteomes" id="UP000462015">
    <property type="component" value="Unassembled WGS sequence"/>
</dbReference>
<reference evidence="1 2" key="1">
    <citation type="journal article" date="2019" name="Nat. Med.">
        <title>A library of human gut bacterial isolates paired with longitudinal multiomics data enables mechanistic microbiome research.</title>
        <authorList>
            <person name="Poyet M."/>
            <person name="Groussin M."/>
            <person name="Gibbons S.M."/>
            <person name="Avila-Pacheco J."/>
            <person name="Jiang X."/>
            <person name="Kearney S.M."/>
            <person name="Perrotta A.R."/>
            <person name="Berdy B."/>
            <person name="Zhao S."/>
            <person name="Lieberman T.D."/>
            <person name="Swanson P.K."/>
            <person name="Smith M."/>
            <person name="Roesemann S."/>
            <person name="Alexander J.E."/>
            <person name="Rich S.A."/>
            <person name="Livny J."/>
            <person name="Vlamakis H."/>
            <person name="Clish C."/>
            <person name="Bullock K."/>
            <person name="Deik A."/>
            <person name="Scott J."/>
            <person name="Pierce K.A."/>
            <person name="Xavier R.J."/>
            <person name="Alm E.J."/>
        </authorList>
    </citation>
    <scope>NUCLEOTIDE SEQUENCE [LARGE SCALE GENOMIC DNA]</scope>
    <source>
        <strain evidence="1 2">BIOML-A98</strain>
    </source>
</reference>
<dbReference type="EMBL" id="WDAL01000042">
    <property type="protein sequence ID" value="KAB6631852.1"/>
    <property type="molecule type" value="Genomic_DNA"/>
</dbReference>
<gene>
    <name evidence="1" type="ORF">GAY12_18100</name>
</gene>
<proteinExistence type="predicted"/>
<sequence length="63" mass="7164">MLELKRQPSANQRFGYSVKFQPVYLLFLSLPAVGTACKIHPEKKSVRLQEKGNIKQCLTTIKS</sequence>
<name>A0A6I1B911_PHOVU</name>
<organism evidence="1 2">
    <name type="scientific">Phocaeicola vulgatus</name>
    <name type="common">Bacteroides vulgatus</name>
    <dbReference type="NCBI Taxonomy" id="821"/>
    <lineage>
        <taxon>Bacteria</taxon>
        <taxon>Pseudomonadati</taxon>
        <taxon>Bacteroidota</taxon>
        <taxon>Bacteroidia</taxon>
        <taxon>Bacteroidales</taxon>
        <taxon>Bacteroidaceae</taxon>
        <taxon>Phocaeicola</taxon>
    </lineage>
</organism>
<dbReference type="AlphaFoldDB" id="A0A6I1B911"/>
<accession>A0A6I1B911</accession>
<protein>
    <submittedName>
        <fullName evidence="1">Uncharacterized protein</fullName>
    </submittedName>
</protein>